<dbReference type="Proteomes" id="UP001379949">
    <property type="component" value="Unassembled WGS sequence"/>
</dbReference>
<feature type="domain" description="Circularly permuted ATP-grasp type 2" evidence="1">
    <location>
        <begin position="80"/>
        <end position="458"/>
    </location>
</feature>
<dbReference type="InterPro" id="IPR016450">
    <property type="entry name" value="UCP005522"/>
</dbReference>
<dbReference type="PIRSF" id="PIRSF005522">
    <property type="entry name" value="UCP005522"/>
    <property type="match status" value="1"/>
</dbReference>
<dbReference type="Gene3D" id="3.40.50.11290">
    <property type="match status" value="1"/>
</dbReference>
<dbReference type="Gene3D" id="3.30.1490.270">
    <property type="match status" value="1"/>
</dbReference>
<sequence>MDSLSSQYQSKDFFDELIDPQGKPRAPAEQLLNYLNSLSEEELEKRRLTAEATIQEMGISFTVYTEEGNIDRAWPFDIVPRTIEAKDWKIAEAGLKQRLKALNLFIDDLYHDQNVIKDGIIPAHIIKDSKNFRPECIGVSPAYGVWAHICGTDLVRDEVGDFYVLEDNLRVPSGVSYMLENRAITKRVLPELFENDDILPVGSYTSHLFDTLAALSPREIENPEIVVLTPGIYNSAYFEHAFLAQQMGAELVEGSDLFVDEEDDCVYMKTINGPERVDVIYRRIDDLFLDPEAFDGESVLGVPGLMRAWSKGNVALANAPGAGVADDKVVYAYVPAIIRYYLDEEPILKNVETFLCEDPEQRAYVLENLDKLVVKPANESGGYGMLVGPHSTKKEQAMFAELIEENPRNYIAQPTLKLSTAPTLISKGTLEPRHLDLRPFILQGKETYVTTGGLTRVAMKKGSLVVNSSQGGGSKDTWIVETKGQ</sequence>
<dbReference type="PANTHER" id="PTHR34595:SF7">
    <property type="entry name" value="SLL1039 PROTEIN"/>
    <property type="match status" value="1"/>
</dbReference>
<dbReference type="Pfam" id="PF14403">
    <property type="entry name" value="CP_ATPgrasp_2"/>
    <property type="match status" value="1"/>
</dbReference>
<dbReference type="InterPro" id="IPR051680">
    <property type="entry name" value="ATP-dep_Glu-Cys_Ligase-2"/>
</dbReference>
<dbReference type="InterPro" id="IPR025841">
    <property type="entry name" value="CP_ATPgrasp_2"/>
</dbReference>
<protein>
    <submittedName>
        <fullName evidence="2">Circularly permuted type 2 ATP-grasp protein</fullName>
    </submittedName>
</protein>
<dbReference type="EMBL" id="JBAKAR010000001">
    <property type="protein sequence ID" value="MEL0611998.1"/>
    <property type="molecule type" value="Genomic_DNA"/>
</dbReference>
<name>A0ABU9G2K6_9GAMM</name>
<accession>A0ABU9G2K6</accession>
<reference evidence="2 3" key="1">
    <citation type="submission" date="2024-02" db="EMBL/GenBank/DDBJ databases">
        <title>Bacteria isolated from the canopy kelp, Nereocystis luetkeana.</title>
        <authorList>
            <person name="Pfister C.A."/>
            <person name="Younker I.T."/>
            <person name="Light S.H."/>
        </authorList>
    </citation>
    <scope>NUCLEOTIDE SEQUENCE [LARGE SCALE GENOMIC DNA]</scope>
    <source>
        <strain evidence="2 3">TI.4.07</strain>
    </source>
</reference>
<proteinExistence type="predicted"/>
<dbReference type="PANTHER" id="PTHR34595">
    <property type="entry name" value="BLR5612 PROTEIN"/>
    <property type="match status" value="1"/>
</dbReference>
<organism evidence="2 3">
    <name type="scientific">Marinomonas arenicola</name>
    <dbReference type="NCBI Taxonomy" id="569601"/>
    <lineage>
        <taxon>Bacteria</taxon>
        <taxon>Pseudomonadati</taxon>
        <taxon>Pseudomonadota</taxon>
        <taxon>Gammaproteobacteria</taxon>
        <taxon>Oceanospirillales</taxon>
        <taxon>Oceanospirillaceae</taxon>
        <taxon>Marinomonas</taxon>
    </lineage>
</organism>
<comment type="caution">
    <text evidence="2">The sequence shown here is derived from an EMBL/GenBank/DDBJ whole genome shotgun (WGS) entry which is preliminary data.</text>
</comment>
<evidence type="ECO:0000259" key="1">
    <source>
        <dbReference type="Pfam" id="PF14403"/>
    </source>
</evidence>
<keyword evidence="3" id="KW-1185">Reference proteome</keyword>
<evidence type="ECO:0000313" key="2">
    <source>
        <dbReference type="EMBL" id="MEL0611998.1"/>
    </source>
</evidence>
<dbReference type="SUPFAM" id="SSF56059">
    <property type="entry name" value="Glutathione synthetase ATP-binding domain-like"/>
    <property type="match status" value="1"/>
</dbReference>
<gene>
    <name evidence="2" type="ORF">V6242_02485</name>
</gene>
<dbReference type="RefSeq" id="WP_341562293.1">
    <property type="nucleotide sequence ID" value="NZ_JBAKAQ010000001.1"/>
</dbReference>
<evidence type="ECO:0000313" key="3">
    <source>
        <dbReference type="Proteomes" id="UP001379949"/>
    </source>
</evidence>